<dbReference type="Proteomes" id="UP000078529">
    <property type="component" value="Unassembled WGS sequence"/>
</dbReference>
<dbReference type="GO" id="GO:0003677">
    <property type="term" value="F:DNA binding"/>
    <property type="evidence" value="ECO:0007669"/>
    <property type="project" value="UniProtKB-KW"/>
</dbReference>
<dbReference type="InterPro" id="IPR000595">
    <property type="entry name" value="cNMP-bd_dom"/>
</dbReference>
<dbReference type="PATRIC" id="fig|401562.3.peg.1744"/>
<keyword evidence="10" id="KW-1185">Reference proteome</keyword>
<dbReference type="CDD" id="cd00092">
    <property type="entry name" value="HTH_CRP"/>
    <property type="match status" value="1"/>
</dbReference>
<keyword evidence="3" id="KW-0804">Transcription</keyword>
<dbReference type="CDD" id="cd00038">
    <property type="entry name" value="CAP_ED"/>
    <property type="match status" value="1"/>
</dbReference>
<evidence type="ECO:0000256" key="3">
    <source>
        <dbReference type="ARBA" id="ARBA00023163"/>
    </source>
</evidence>
<dbReference type="Pfam" id="PF00027">
    <property type="entry name" value="cNMP_binding"/>
    <property type="match status" value="1"/>
</dbReference>
<evidence type="ECO:0000256" key="2">
    <source>
        <dbReference type="ARBA" id="ARBA00023125"/>
    </source>
</evidence>
<evidence type="ECO:0000259" key="5">
    <source>
        <dbReference type="PROSITE" id="PS50042"/>
    </source>
</evidence>
<dbReference type="EMBL" id="LDQA01000056">
    <property type="protein sequence ID" value="KTR03291.1"/>
    <property type="molecule type" value="Genomic_DNA"/>
</dbReference>
<dbReference type="SMART" id="SM00419">
    <property type="entry name" value="HTH_CRP"/>
    <property type="match status" value="1"/>
</dbReference>
<sequence>MPERAHRPPCGACAECGVRTMAVCAALADDEISALERIMTARRLGADETLVVEGETRKRVYSLTEGMLRLSIALPDGRRQITGFLLPGDYLGLADDEVYTASVEAVVPAALCSFPVREMDALIETYPRLKDRLFRFTRAALRQARENQVILGRLAPVEKLAAFLLALSRRMAENKLADNPVPLAMTRADIADYLGLTIETVSRSFTKLRNQGLIRLPDAHLVEIVDRRSLEAVAGTVA</sequence>
<gene>
    <name evidence="7" type="ORF">NS226_11120</name>
    <name evidence="8" type="ORF">NS365_18830</name>
</gene>
<evidence type="ECO:0000259" key="6">
    <source>
        <dbReference type="PROSITE" id="PS51063"/>
    </source>
</evidence>
<dbReference type="InterPro" id="IPR018335">
    <property type="entry name" value="Tscrpt_reg_HTH_Crp-type_CS"/>
</dbReference>
<evidence type="ECO:0000313" key="7">
    <source>
        <dbReference type="EMBL" id="KTQ95514.1"/>
    </source>
</evidence>
<dbReference type="InterPro" id="IPR012318">
    <property type="entry name" value="HTH_CRP"/>
</dbReference>
<dbReference type="Gene3D" id="1.10.10.10">
    <property type="entry name" value="Winged helix-like DNA-binding domain superfamily/Winged helix DNA-binding domain"/>
    <property type="match status" value="1"/>
</dbReference>
<dbReference type="AlphaFoldDB" id="A0A175RIS9"/>
<dbReference type="EMBL" id="LDPZ01000022">
    <property type="protein sequence ID" value="KTQ95514.1"/>
    <property type="molecule type" value="Genomic_DNA"/>
</dbReference>
<dbReference type="SMART" id="SM00100">
    <property type="entry name" value="cNMP"/>
    <property type="match status" value="1"/>
</dbReference>
<evidence type="ECO:0000313" key="10">
    <source>
        <dbReference type="Proteomes" id="UP000078529"/>
    </source>
</evidence>
<feature type="domain" description="HTH crp-type" evidence="6">
    <location>
        <begin position="154"/>
        <end position="228"/>
    </location>
</feature>
<dbReference type="PROSITE" id="PS51063">
    <property type="entry name" value="HTH_CRP_2"/>
    <property type="match status" value="1"/>
</dbReference>
<keyword evidence="2" id="KW-0238">DNA-binding</keyword>
<dbReference type="GO" id="GO:0003700">
    <property type="term" value="F:DNA-binding transcription factor activity"/>
    <property type="evidence" value="ECO:0007669"/>
    <property type="project" value="InterPro"/>
</dbReference>
<dbReference type="Proteomes" id="UP000078272">
    <property type="component" value="Unassembled WGS sequence"/>
</dbReference>
<dbReference type="FunFam" id="1.10.10.10:FF:000028">
    <property type="entry name" value="Fumarate/nitrate reduction transcriptional regulator Fnr"/>
    <property type="match status" value="1"/>
</dbReference>
<dbReference type="InterPro" id="IPR014710">
    <property type="entry name" value="RmlC-like_jellyroll"/>
</dbReference>
<keyword evidence="1" id="KW-0805">Transcription regulation</keyword>
<proteinExistence type="predicted"/>
<evidence type="ECO:0000256" key="1">
    <source>
        <dbReference type="ARBA" id="ARBA00023015"/>
    </source>
</evidence>
<dbReference type="InterPro" id="IPR036390">
    <property type="entry name" value="WH_DNA-bd_sf"/>
</dbReference>
<name>A0A175RIS9_9HYPH</name>
<feature type="domain" description="Cyclic nucleotide-binding" evidence="5">
    <location>
        <begin position="23"/>
        <end position="92"/>
    </location>
</feature>
<dbReference type="PANTHER" id="PTHR24567">
    <property type="entry name" value="CRP FAMILY TRANSCRIPTIONAL REGULATORY PROTEIN"/>
    <property type="match status" value="1"/>
</dbReference>
<dbReference type="GO" id="GO:0005829">
    <property type="term" value="C:cytosol"/>
    <property type="evidence" value="ECO:0007669"/>
    <property type="project" value="TreeGrafter"/>
</dbReference>
<dbReference type="Pfam" id="PF13545">
    <property type="entry name" value="HTH_Crp_2"/>
    <property type="match status" value="1"/>
</dbReference>
<keyword evidence="4" id="KW-0535">Nitrogen fixation</keyword>
<dbReference type="STRING" id="401562.NS365_18830"/>
<accession>A0A175RIS9</accession>
<evidence type="ECO:0000256" key="4">
    <source>
        <dbReference type="ARBA" id="ARBA00023231"/>
    </source>
</evidence>
<dbReference type="InterPro" id="IPR036388">
    <property type="entry name" value="WH-like_DNA-bd_sf"/>
</dbReference>
<dbReference type="SUPFAM" id="SSF51206">
    <property type="entry name" value="cAMP-binding domain-like"/>
    <property type="match status" value="1"/>
</dbReference>
<dbReference type="PROSITE" id="PS50042">
    <property type="entry name" value="CNMP_BINDING_3"/>
    <property type="match status" value="1"/>
</dbReference>
<dbReference type="InterPro" id="IPR018490">
    <property type="entry name" value="cNMP-bd_dom_sf"/>
</dbReference>
<dbReference type="PROSITE" id="PS00042">
    <property type="entry name" value="HTH_CRP_1"/>
    <property type="match status" value="1"/>
</dbReference>
<dbReference type="InterPro" id="IPR050397">
    <property type="entry name" value="Env_Response_Regulators"/>
</dbReference>
<evidence type="ECO:0000313" key="9">
    <source>
        <dbReference type="Proteomes" id="UP000078272"/>
    </source>
</evidence>
<organism evidence="8 10">
    <name type="scientific">Aureimonas ureilytica</name>
    <dbReference type="NCBI Taxonomy" id="401562"/>
    <lineage>
        <taxon>Bacteria</taxon>
        <taxon>Pseudomonadati</taxon>
        <taxon>Pseudomonadota</taxon>
        <taxon>Alphaproteobacteria</taxon>
        <taxon>Hyphomicrobiales</taxon>
        <taxon>Aurantimonadaceae</taxon>
        <taxon>Aureimonas</taxon>
    </lineage>
</organism>
<reference evidence="9 10" key="1">
    <citation type="journal article" date="2016" name="Front. Microbiol.">
        <title>Genomic Resource of Rice Seed Associated Bacteria.</title>
        <authorList>
            <person name="Midha S."/>
            <person name="Bansal K."/>
            <person name="Sharma S."/>
            <person name="Kumar N."/>
            <person name="Patil P.P."/>
            <person name="Chaudhry V."/>
            <person name="Patil P.B."/>
        </authorList>
    </citation>
    <scope>NUCLEOTIDE SEQUENCE [LARGE SCALE GENOMIC DNA]</scope>
    <source>
        <strain evidence="7 9">NS226</strain>
        <strain evidence="8 10">NS365</strain>
    </source>
</reference>
<comment type="caution">
    <text evidence="8">The sequence shown here is derived from an EMBL/GenBank/DDBJ whole genome shotgun (WGS) entry which is preliminary data.</text>
</comment>
<protein>
    <submittedName>
        <fullName evidence="8">Crp/Fnr family transcriptional regulator</fullName>
    </submittedName>
</protein>
<dbReference type="PANTHER" id="PTHR24567:SF75">
    <property type="entry name" value="FUMARATE AND NITRATE REDUCTION REGULATORY PROTEIN"/>
    <property type="match status" value="1"/>
</dbReference>
<dbReference type="PRINTS" id="PR00034">
    <property type="entry name" value="HTHCRP"/>
</dbReference>
<dbReference type="Gene3D" id="2.60.120.10">
    <property type="entry name" value="Jelly Rolls"/>
    <property type="match status" value="1"/>
</dbReference>
<dbReference type="SUPFAM" id="SSF46785">
    <property type="entry name" value="Winged helix' DNA-binding domain"/>
    <property type="match status" value="1"/>
</dbReference>
<evidence type="ECO:0000313" key="8">
    <source>
        <dbReference type="EMBL" id="KTR03291.1"/>
    </source>
</evidence>